<keyword evidence="1" id="KW-0378">Hydrolase</keyword>
<dbReference type="EMBL" id="DSFP01000064">
    <property type="protein sequence ID" value="HEW46416.1"/>
    <property type="molecule type" value="Genomic_DNA"/>
</dbReference>
<dbReference type="CDD" id="cd18793">
    <property type="entry name" value="SF2_C_SNF"/>
    <property type="match status" value="1"/>
</dbReference>
<dbReference type="InterPro" id="IPR025202">
    <property type="entry name" value="PLD-like_dom"/>
</dbReference>
<dbReference type="InterPro" id="IPR014001">
    <property type="entry name" value="Helicase_ATP-bd"/>
</dbReference>
<reference evidence="5" key="1">
    <citation type="journal article" date="2020" name="mSystems">
        <title>Genome- and Community-Level Interaction Insights into Carbon Utilization and Element Cycling Functions of Hydrothermarchaeota in Hydrothermal Sediment.</title>
        <authorList>
            <person name="Zhou Z."/>
            <person name="Liu Y."/>
            <person name="Xu W."/>
            <person name="Pan J."/>
            <person name="Luo Z.H."/>
            <person name="Li M."/>
        </authorList>
    </citation>
    <scope>NUCLEOTIDE SEQUENCE [LARGE SCALE GENOMIC DNA]</scope>
    <source>
        <strain evidence="5">SpSt-132</strain>
    </source>
</reference>
<dbReference type="Gene3D" id="3.30.870.10">
    <property type="entry name" value="Endonuclease Chain A"/>
    <property type="match status" value="1"/>
</dbReference>
<dbReference type="Gene3D" id="3.40.50.300">
    <property type="entry name" value="P-loop containing nucleotide triphosphate hydrolases"/>
    <property type="match status" value="1"/>
</dbReference>
<name>A0A7C2VI49_9AQUI</name>
<dbReference type="Pfam" id="PF00176">
    <property type="entry name" value="SNF2-rel_dom"/>
    <property type="match status" value="1"/>
</dbReference>
<dbReference type="Gene3D" id="3.40.50.10810">
    <property type="entry name" value="Tandem AAA-ATPase domain"/>
    <property type="match status" value="1"/>
</dbReference>
<dbReference type="PROSITE" id="PS51194">
    <property type="entry name" value="HELICASE_CTER"/>
    <property type="match status" value="1"/>
</dbReference>
<comment type="caution">
    <text evidence="5">The sequence shown here is derived from an EMBL/GenBank/DDBJ whole genome shotgun (WGS) entry which is preliminary data.</text>
</comment>
<evidence type="ECO:0000313" key="5">
    <source>
        <dbReference type="EMBL" id="HEW46416.1"/>
    </source>
</evidence>
<evidence type="ECO:0000259" key="3">
    <source>
        <dbReference type="PROSITE" id="PS51192"/>
    </source>
</evidence>
<keyword evidence="5" id="KW-0547">Nucleotide-binding</keyword>
<feature type="domain" description="Helicase C-terminal" evidence="4">
    <location>
        <begin position="669"/>
        <end position="838"/>
    </location>
</feature>
<dbReference type="PANTHER" id="PTHR10799">
    <property type="entry name" value="SNF2/RAD54 HELICASE FAMILY"/>
    <property type="match status" value="1"/>
</dbReference>
<keyword evidence="2" id="KW-0175">Coiled coil</keyword>
<dbReference type="GO" id="GO:0005524">
    <property type="term" value="F:ATP binding"/>
    <property type="evidence" value="ECO:0007669"/>
    <property type="project" value="InterPro"/>
</dbReference>
<keyword evidence="5" id="KW-0347">Helicase</keyword>
<keyword evidence="5" id="KW-0067">ATP-binding</keyword>
<dbReference type="InterPro" id="IPR001650">
    <property type="entry name" value="Helicase_C-like"/>
</dbReference>
<dbReference type="GO" id="GO:0004386">
    <property type="term" value="F:helicase activity"/>
    <property type="evidence" value="ECO:0007669"/>
    <property type="project" value="UniProtKB-KW"/>
</dbReference>
<evidence type="ECO:0000256" key="1">
    <source>
        <dbReference type="ARBA" id="ARBA00022801"/>
    </source>
</evidence>
<dbReference type="Pfam" id="PF00271">
    <property type="entry name" value="Helicase_C"/>
    <property type="match status" value="1"/>
</dbReference>
<feature type="coiled-coil region" evidence="2">
    <location>
        <begin position="418"/>
        <end position="453"/>
    </location>
</feature>
<dbReference type="InterPro" id="IPR027417">
    <property type="entry name" value="P-loop_NTPase"/>
</dbReference>
<gene>
    <name evidence="5" type="ORF">ENO47_07125</name>
</gene>
<dbReference type="SUPFAM" id="SSF52540">
    <property type="entry name" value="P-loop containing nucleoside triphosphate hydrolases"/>
    <property type="match status" value="2"/>
</dbReference>
<feature type="coiled-coil region" evidence="2">
    <location>
        <begin position="997"/>
        <end position="1045"/>
    </location>
</feature>
<feature type="domain" description="Helicase ATP-binding" evidence="3">
    <location>
        <begin position="262"/>
        <end position="403"/>
    </location>
</feature>
<dbReference type="GO" id="GO:0016787">
    <property type="term" value="F:hydrolase activity"/>
    <property type="evidence" value="ECO:0007669"/>
    <property type="project" value="UniProtKB-KW"/>
</dbReference>
<sequence length="1075" mass="127210">MFITNEKQKNLGERLKAVIKDSRELKFLTAFFYFSAIPELYSALKERYEKGDMQEGFIKVLVGLNVDLATYRIYEHTFVEDPRKDFLKSLERAFNSQDLDIKEVYEQAEFFLRLLEEKKLILKKTREPNHAKLYLFKLSSPAITYPLFITGSSNLTRAGLNNQHEFNIEIGLAEYGTKAEEYFDKLWEDAVEISPEDVIKTIREKTFMKEITPFEAWLYLLKLYLELNTSFEKEEWERAEEILRGAEYEPYKYQVEAILQGVRSLKEYNGVLLADVVGLGKSVIACGIARMLGKRGLVVCPPHLVGDKSANWGWKKYLNDFKLHDWEVWSLGELEDVLDFVKRNPDIEIVIVDEAHRFRNEKTKRYHYLHEICRGKMVMLLTATPFNNRPSDIYALLKLFTVPARSNLVLDEDIESLFKGYENEFRRLLREKREAQSNRKKEIEERLREIAKEIRSIIEPITIRRNRLDLKYYGEEIPMPKVEDPIACYYELTKEQSEFYDEVIRSFEEDGEFKGAIYYPAKYLKDKEEDAFMEESQKNLYNFMRRLLVKRFESSFDAFYKSIENFIELHNKALKFVKSAKTFILDRKFMEDLLEEEDDEKIEDEKIEKAIKEYIEKLEENTKDKKYQKVYKLEDLRDEFVKHIEGDIELFKRIKERMKSLRLLKEDPKVEKLIQEVKKYIDAGRKVLIFTEYVDTANYLDEKLKEVFGDKVLTATGQFNKSMIDEINNNFNAEKDDEGKYHILITTDRLSEGFNLHRAGVVINYDIPWNPVRVIQRVGRINRIGKKVYDEIYILNFFPTERGESETRQKQIAQSKMFMIHDILGEDAKIFSPEEEPSPSKLYERLTKNPEELEEESFITSLRKEWEAYQKEYGDIIQRLENMPTRLKVAKPYQRDELIVVVKSGTDLFVVKKDKDGIRSVGFEDVYESVKAQPDTPRLPHSPSFWDSYNKLLEHLEKGQRTKYANNSRNINSAFSVIRTVEKKYGQMLSEDEREFLQNIKKDIESYRTLTEEAIRRIQEWGEYLDDLEKLKESIKELMDELGKDFLEKAVKDKGKEKLIIISIENRGQEDGEAY</sequence>
<dbReference type="SMART" id="SM00487">
    <property type="entry name" value="DEXDc"/>
    <property type="match status" value="1"/>
</dbReference>
<dbReference type="AlphaFoldDB" id="A0A7C2VI49"/>
<dbReference type="InterPro" id="IPR049730">
    <property type="entry name" value="SNF2/RAD54-like_C"/>
</dbReference>
<proteinExistence type="predicted"/>
<dbReference type="InterPro" id="IPR000330">
    <property type="entry name" value="SNF2_N"/>
</dbReference>
<organism evidence="5">
    <name type="scientific">Hydrogenobacter sp</name>
    <dbReference type="NCBI Taxonomy" id="2152829"/>
    <lineage>
        <taxon>Bacteria</taxon>
        <taxon>Pseudomonadati</taxon>
        <taxon>Aquificota</taxon>
        <taxon>Aquificia</taxon>
        <taxon>Aquificales</taxon>
        <taxon>Aquificaceae</taxon>
        <taxon>Hydrogenobacter</taxon>
    </lineage>
</organism>
<evidence type="ECO:0000259" key="4">
    <source>
        <dbReference type="PROSITE" id="PS51194"/>
    </source>
</evidence>
<dbReference type="SMART" id="SM00490">
    <property type="entry name" value="HELICc"/>
    <property type="match status" value="1"/>
</dbReference>
<dbReference type="InterPro" id="IPR038718">
    <property type="entry name" value="SNF2-like_sf"/>
</dbReference>
<evidence type="ECO:0000256" key="2">
    <source>
        <dbReference type="SAM" id="Coils"/>
    </source>
</evidence>
<dbReference type="Pfam" id="PF13091">
    <property type="entry name" value="PLDc_2"/>
    <property type="match status" value="1"/>
</dbReference>
<dbReference type="PROSITE" id="PS51192">
    <property type="entry name" value="HELICASE_ATP_BIND_1"/>
    <property type="match status" value="1"/>
</dbReference>
<protein>
    <submittedName>
        <fullName evidence="5">Helicase</fullName>
    </submittedName>
</protein>
<accession>A0A7C2VI49</accession>